<dbReference type="EMBL" id="CP011280">
    <property type="protein sequence ID" value="AKC96028.1"/>
    <property type="molecule type" value="Genomic_DNA"/>
</dbReference>
<dbReference type="OrthoDB" id="9815677at2"/>
<dbReference type="STRING" id="187101.VC03_06035"/>
<dbReference type="Pfam" id="PF03932">
    <property type="entry name" value="CutC"/>
    <property type="match status" value="1"/>
</dbReference>
<evidence type="ECO:0000256" key="1">
    <source>
        <dbReference type="ARBA" id="ARBA00007768"/>
    </source>
</evidence>
<keyword evidence="2" id="KW-0963">Cytoplasm</keyword>
<comment type="similarity">
    <text evidence="1 2">Belongs to the CutC family.</text>
</comment>
<keyword evidence="4" id="KW-1185">Reference proteome</keyword>
<reference evidence="3 4" key="1">
    <citation type="journal article" date="2012" name="BMC Genomics">
        <title>Genomic sequence analysis and characterization of Sneathia amnii sp. nov.</title>
        <authorList>
            <consortium name="Vaginal Microbiome Consortium (additional members)"/>
            <person name="Harwich M.D.Jr."/>
            <person name="Serrano M.G."/>
            <person name="Fettweis J.M."/>
            <person name="Alves J.M."/>
            <person name="Reimers M.A."/>
            <person name="Buck G.A."/>
            <person name="Jefferson K.K."/>
        </authorList>
    </citation>
    <scope>NUCLEOTIDE SEQUENCE [LARGE SCALE GENOMIC DNA]</scope>
    <source>
        <strain evidence="3 4">SN35</strain>
    </source>
</reference>
<dbReference type="RefSeq" id="WP_046329132.1">
    <property type="nucleotide sequence ID" value="NZ_CP011280.1"/>
</dbReference>
<organism evidence="3 4">
    <name type="scientific">Sneathia vaginalis</name>
    <dbReference type="NCBI Taxonomy" id="187101"/>
    <lineage>
        <taxon>Bacteria</taxon>
        <taxon>Fusobacteriati</taxon>
        <taxon>Fusobacteriota</taxon>
        <taxon>Fusobacteriia</taxon>
        <taxon>Fusobacteriales</taxon>
        <taxon>Leptotrichiaceae</taxon>
        <taxon>Sneathia</taxon>
    </lineage>
</organism>
<dbReference type="PATRIC" id="fig|1069640.6.peg.1198"/>
<comment type="subcellular location">
    <subcellularLocation>
        <location evidence="2">Cytoplasm</location>
    </subcellularLocation>
</comment>
<dbReference type="InterPro" id="IPR005627">
    <property type="entry name" value="CutC-like"/>
</dbReference>
<dbReference type="PANTHER" id="PTHR12598:SF0">
    <property type="entry name" value="COPPER HOMEOSTASIS PROTEIN CUTC HOMOLOG"/>
    <property type="match status" value="1"/>
</dbReference>
<accession>A0A0E3UV76</accession>
<name>A0A0E3UV76_9FUSO</name>
<protein>
    <recommendedName>
        <fullName evidence="2">PF03932 family protein CutC</fullName>
    </recommendedName>
</protein>
<dbReference type="Gene3D" id="3.20.20.380">
    <property type="entry name" value="Copper homeostasis (CutC) domain"/>
    <property type="match status" value="1"/>
</dbReference>
<dbReference type="Proteomes" id="UP000033103">
    <property type="component" value="Chromosome"/>
</dbReference>
<dbReference type="InterPro" id="IPR036822">
    <property type="entry name" value="CutC-like_dom_sf"/>
</dbReference>
<evidence type="ECO:0000313" key="3">
    <source>
        <dbReference type="EMBL" id="AKC96028.1"/>
    </source>
</evidence>
<dbReference type="PANTHER" id="PTHR12598">
    <property type="entry name" value="COPPER HOMEOSTASIS PROTEIN CUTC"/>
    <property type="match status" value="1"/>
</dbReference>
<dbReference type="HOGENOM" id="CLU_050555_2_0_0"/>
<dbReference type="GO" id="GO:0005507">
    <property type="term" value="F:copper ion binding"/>
    <property type="evidence" value="ECO:0007669"/>
    <property type="project" value="TreeGrafter"/>
</dbReference>
<comment type="caution">
    <text evidence="2">Once thought to be involved in copper homeostasis, experiments in E.coli have shown this is not the case.</text>
</comment>
<dbReference type="KEGG" id="sns:VC03_06035"/>
<evidence type="ECO:0000313" key="4">
    <source>
        <dbReference type="Proteomes" id="UP000033103"/>
    </source>
</evidence>
<dbReference type="SUPFAM" id="SSF110395">
    <property type="entry name" value="CutC-like"/>
    <property type="match status" value="1"/>
</dbReference>
<proteinExistence type="inferred from homology"/>
<evidence type="ECO:0000256" key="2">
    <source>
        <dbReference type="HAMAP-Rule" id="MF_00795"/>
    </source>
</evidence>
<dbReference type="HAMAP" id="MF_00795">
    <property type="entry name" value="CutC"/>
    <property type="match status" value="1"/>
</dbReference>
<sequence length="202" mass="22406">MIKEACIGSIKEALLVQKNGANRIELCDNLEEGGTTPSYGTIKKCIDLLNIPIACMIRPRVGNFTYTKEEIEVMIEDIKVCKQLGVESVVFGVLKEDNTLDIENMKILCEVAKPLNIVFHKAIDETRNPLDLVDTLYSLGVNRILTSGTKNTAIEGSDIINSLIEKCRDKITIVAAGKVTKDNLEYLSNLLHTDQFHGKKIV</sequence>
<dbReference type="AlphaFoldDB" id="A0A0E3UV76"/>
<dbReference type="GO" id="GO:0005737">
    <property type="term" value="C:cytoplasm"/>
    <property type="evidence" value="ECO:0007669"/>
    <property type="project" value="UniProtKB-SubCell"/>
</dbReference>
<gene>
    <name evidence="2" type="primary">cutC</name>
    <name evidence="3" type="ORF">VC03_06035</name>
</gene>